<evidence type="ECO:0000256" key="6">
    <source>
        <dbReference type="RuleBase" id="RU361140"/>
    </source>
</evidence>
<gene>
    <name evidence="9" type="ORF">SAMN02982985_03521</name>
</gene>
<feature type="domain" description="Beta-lactamase-related" evidence="8">
    <location>
        <begin position="38"/>
        <end position="384"/>
    </location>
</feature>
<evidence type="ECO:0000256" key="2">
    <source>
        <dbReference type="ARBA" id="ARBA00007840"/>
    </source>
</evidence>
<dbReference type="EMBL" id="FOTW01000017">
    <property type="protein sequence ID" value="SFM29787.1"/>
    <property type="molecule type" value="Genomic_DNA"/>
</dbReference>
<dbReference type="GO" id="GO:0046677">
    <property type="term" value="P:response to antibiotic"/>
    <property type="evidence" value="ECO:0007669"/>
    <property type="project" value="UniProtKB-UniRule"/>
</dbReference>
<proteinExistence type="inferred from homology"/>
<evidence type="ECO:0000256" key="7">
    <source>
        <dbReference type="SAM" id="SignalP"/>
    </source>
</evidence>
<organism evidence="9 10">
    <name type="scientific">Rugamonas rubra</name>
    <dbReference type="NCBI Taxonomy" id="758825"/>
    <lineage>
        <taxon>Bacteria</taxon>
        <taxon>Pseudomonadati</taxon>
        <taxon>Pseudomonadota</taxon>
        <taxon>Betaproteobacteria</taxon>
        <taxon>Burkholderiales</taxon>
        <taxon>Oxalobacteraceae</taxon>
        <taxon>Telluria group</taxon>
        <taxon>Rugamonas</taxon>
    </lineage>
</organism>
<evidence type="ECO:0000256" key="5">
    <source>
        <dbReference type="ARBA" id="ARBA00023251"/>
    </source>
</evidence>
<dbReference type="InterPro" id="IPR012338">
    <property type="entry name" value="Beta-lactam/transpept-like"/>
</dbReference>
<dbReference type="EC" id="3.5.2.6" evidence="3 6"/>
<dbReference type="GO" id="GO:0017001">
    <property type="term" value="P:antibiotic catabolic process"/>
    <property type="evidence" value="ECO:0007669"/>
    <property type="project" value="InterPro"/>
</dbReference>
<dbReference type="InterPro" id="IPR001586">
    <property type="entry name" value="Beta-lactam_class-C_AS"/>
</dbReference>
<evidence type="ECO:0000256" key="3">
    <source>
        <dbReference type="ARBA" id="ARBA00012865"/>
    </source>
</evidence>
<dbReference type="GO" id="GO:0008800">
    <property type="term" value="F:beta-lactamase activity"/>
    <property type="evidence" value="ECO:0007669"/>
    <property type="project" value="UniProtKB-UniRule"/>
</dbReference>
<dbReference type="AlphaFoldDB" id="A0A1I4PPT4"/>
<evidence type="ECO:0000256" key="1">
    <source>
        <dbReference type="ARBA" id="ARBA00001526"/>
    </source>
</evidence>
<comment type="similarity">
    <text evidence="2 6">Belongs to the class-C beta-lactamase family.</text>
</comment>
<evidence type="ECO:0000259" key="8">
    <source>
        <dbReference type="Pfam" id="PF00144"/>
    </source>
</evidence>
<comment type="catalytic activity">
    <reaction evidence="1 6">
        <text>a beta-lactam + H2O = a substituted beta-amino acid</text>
        <dbReference type="Rhea" id="RHEA:20401"/>
        <dbReference type="ChEBI" id="CHEBI:15377"/>
        <dbReference type="ChEBI" id="CHEBI:35627"/>
        <dbReference type="ChEBI" id="CHEBI:140347"/>
        <dbReference type="EC" id="3.5.2.6"/>
    </reaction>
</comment>
<keyword evidence="10" id="KW-1185">Reference proteome</keyword>
<evidence type="ECO:0000313" key="9">
    <source>
        <dbReference type="EMBL" id="SFM29787.1"/>
    </source>
</evidence>
<name>A0A1I4PPT4_9BURK</name>
<accession>A0A1I4PPT4</accession>
<evidence type="ECO:0000313" key="10">
    <source>
        <dbReference type="Proteomes" id="UP000199470"/>
    </source>
</evidence>
<evidence type="ECO:0000256" key="4">
    <source>
        <dbReference type="ARBA" id="ARBA00022801"/>
    </source>
</evidence>
<dbReference type="InterPro" id="IPR050491">
    <property type="entry name" value="AmpC-like"/>
</dbReference>
<reference evidence="9 10" key="1">
    <citation type="submission" date="2016-10" db="EMBL/GenBank/DDBJ databases">
        <authorList>
            <person name="de Groot N.N."/>
        </authorList>
    </citation>
    <scope>NUCLEOTIDE SEQUENCE [LARGE SCALE GENOMIC DNA]</scope>
    <source>
        <strain evidence="9 10">ATCC 43154</strain>
    </source>
</reference>
<dbReference type="SUPFAM" id="SSF56601">
    <property type="entry name" value="beta-lactamase/transpeptidase-like"/>
    <property type="match status" value="1"/>
</dbReference>
<dbReference type="Gene3D" id="3.40.710.10">
    <property type="entry name" value="DD-peptidase/beta-lactamase superfamily"/>
    <property type="match status" value="1"/>
</dbReference>
<dbReference type="GO" id="GO:0030288">
    <property type="term" value="C:outer membrane-bounded periplasmic space"/>
    <property type="evidence" value="ECO:0007669"/>
    <property type="project" value="InterPro"/>
</dbReference>
<dbReference type="PROSITE" id="PS00336">
    <property type="entry name" value="BETA_LACTAMASE_C"/>
    <property type="match status" value="1"/>
</dbReference>
<dbReference type="NCBIfam" id="NF033085">
    <property type="entry name" value="bla_class_C"/>
    <property type="match status" value="1"/>
</dbReference>
<sequence>MNSLPTPRSRLAVALLASCLLPLNSWAADDAASIRALVDTAIRPLMAEHDVPGMAVAVTLNGQAYFFNYGVASKENNTPVSEATLFELGSISKTFTATLASYAQVLGKLSLDEHPGKYMPQLQGSAIDKASLLHLGTYTAGGLPLQFPDGVAGDQMVAYFQQWKAETAPGALRRYSNPSLGLFGHVAALALKSDFADFMEQQLLPQLGLRGSYVRVPENKMANYAWGYNKANKAVRVNPDIFSDEAYGIKSSSADMIRFVQLNIEPSKLAGPMRRAVEATHVGYFKTGDMVQGLGWEQYAYPVSLPRLLAGNAQPGTMEADATTKLTPPQAPSGATLFNKTGSTSGFSNYAVFVPQQRIGVVMLANRSYPVPARIKAAHAILRQLAPMVK</sequence>
<dbReference type="Proteomes" id="UP000199470">
    <property type="component" value="Unassembled WGS sequence"/>
</dbReference>
<dbReference type="Pfam" id="PF00144">
    <property type="entry name" value="Beta-lactamase"/>
    <property type="match status" value="1"/>
</dbReference>
<feature type="chain" id="PRO_5011499017" description="Beta-lactamase" evidence="7">
    <location>
        <begin position="28"/>
        <end position="390"/>
    </location>
</feature>
<keyword evidence="4 6" id="KW-0378">Hydrolase</keyword>
<feature type="signal peptide" evidence="7">
    <location>
        <begin position="1"/>
        <end position="27"/>
    </location>
</feature>
<keyword evidence="5 6" id="KW-0046">Antibiotic resistance</keyword>
<dbReference type="InterPro" id="IPR001466">
    <property type="entry name" value="Beta-lactam-related"/>
</dbReference>
<dbReference type="STRING" id="758825.SAMN02982985_03521"/>
<dbReference type="PANTHER" id="PTHR46825">
    <property type="entry name" value="D-ALANYL-D-ALANINE-CARBOXYPEPTIDASE/ENDOPEPTIDASE AMPH"/>
    <property type="match status" value="1"/>
</dbReference>
<dbReference type="InterPro" id="IPR058136">
    <property type="entry name" value="AmpC"/>
</dbReference>
<dbReference type="PANTHER" id="PTHR46825:SF8">
    <property type="entry name" value="BETA-LACTAMASE-RELATED"/>
    <property type="match status" value="1"/>
</dbReference>
<protein>
    <recommendedName>
        <fullName evidence="3 6">Beta-lactamase</fullName>
        <ecNumber evidence="3 6">3.5.2.6</ecNumber>
    </recommendedName>
</protein>
<keyword evidence="7" id="KW-0732">Signal</keyword>